<dbReference type="Proteomes" id="UP000427769">
    <property type="component" value="Chromosome"/>
</dbReference>
<dbReference type="InterPro" id="IPR011009">
    <property type="entry name" value="Kinase-like_dom_sf"/>
</dbReference>
<dbReference type="Gene3D" id="1.10.510.10">
    <property type="entry name" value="Transferase(Phosphotransferase) domain 1"/>
    <property type="match status" value="1"/>
</dbReference>
<dbReference type="InterPro" id="IPR008271">
    <property type="entry name" value="Ser/Thr_kinase_AS"/>
</dbReference>
<accession>A0A5K7Z8I6</accession>
<dbReference type="PANTHER" id="PTHR24348">
    <property type="entry name" value="SERINE/THREONINE-PROTEIN KINASE UNC-51-RELATED"/>
    <property type="match status" value="1"/>
</dbReference>
<dbReference type="GO" id="GO:0005737">
    <property type="term" value="C:cytoplasm"/>
    <property type="evidence" value="ECO:0007669"/>
    <property type="project" value="TreeGrafter"/>
</dbReference>
<dbReference type="Pfam" id="PF00069">
    <property type="entry name" value="Pkinase"/>
    <property type="match status" value="1"/>
</dbReference>
<gene>
    <name evidence="3" type="ORF">DSCW_47850</name>
</gene>
<feature type="transmembrane region" description="Helical" evidence="1">
    <location>
        <begin position="323"/>
        <end position="344"/>
    </location>
</feature>
<sequence length="658" mass="73989">MVQTAKNMTTSCNNTLKVGDVLNQKWVILEFIDKGGMGEVYRAHQTNLNRDVAIKVISREWLDSIDEGDEEAGTLVQRFKREVQSMAQIRNPNVLQVFDHDSISINKCGVDTPVEYIAMEYIPGGSLRATMSEEGFYPETDTLKDWIEEFFLPVLSGVEALHSIGIIHRDLKPENILMDNRTPKIADFGLSRSHRLKPITQSIDVKGSPHYMSPEHFFDFKRADQRADVYSLGKILFETVDGKITTGTTPFKSVNLSEAESPFFKRLDRIISESTEENRLKRTKSVRDLHDQLIELIRDENVAQQTQSAEKQQNGKSFSNPKWIWAGIITATLSVILMTLWHLLGEPNLPPGNLQHEKVVQSTNSRNGLTANPANNSEITEHVGKQRLIPEGRLALPTTLETVSGQSVEIVSFYMDEFLVTNQQFVDFLNHNLSRINLENGVVKGDGANWYLLGEVHEGYEPIVYGRKEFHVSDPAYASSPALRVTGYGASAFASFFDRRLPTEVEWLYAATKGATIQPAELKGTTNNSDSTNMKGMMNSMMGSDWSEKNISMDQDGQLENNNSKTEIHTSKEPPSAAFFKQNKFDLRALNKGIGEWGLRTLSSISKDKLQDNLFVVMGTLEQHNNGNNSPPPILSRFPWEGFEEVGFRTVKSDSTEK</sequence>
<dbReference type="EMBL" id="AP021875">
    <property type="protein sequence ID" value="BBO77368.1"/>
    <property type="molecule type" value="Genomic_DNA"/>
</dbReference>
<dbReference type="InterPro" id="IPR045269">
    <property type="entry name" value="Atg1-like"/>
</dbReference>
<protein>
    <recommendedName>
        <fullName evidence="2">Protein kinase domain-containing protein</fullName>
    </recommendedName>
</protein>
<keyword evidence="1" id="KW-1133">Transmembrane helix</keyword>
<dbReference type="KEGG" id="dwd:DSCW_47850"/>
<dbReference type="RefSeq" id="WP_155306125.1">
    <property type="nucleotide sequence ID" value="NZ_AP021875.1"/>
</dbReference>
<evidence type="ECO:0000313" key="4">
    <source>
        <dbReference type="Proteomes" id="UP000427769"/>
    </source>
</evidence>
<dbReference type="AlphaFoldDB" id="A0A5K7Z8I6"/>
<organism evidence="3 4">
    <name type="scientific">Desulfosarcina widdelii</name>
    <dbReference type="NCBI Taxonomy" id="947919"/>
    <lineage>
        <taxon>Bacteria</taxon>
        <taxon>Pseudomonadati</taxon>
        <taxon>Thermodesulfobacteriota</taxon>
        <taxon>Desulfobacteria</taxon>
        <taxon>Desulfobacterales</taxon>
        <taxon>Desulfosarcinaceae</taxon>
        <taxon>Desulfosarcina</taxon>
    </lineage>
</organism>
<keyword evidence="4" id="KW-1185">Reference proteome</keyword>
<dbReference type="OrthoDB" id="9801841at2"/>
<dbReference type="InterPro" id="IPR016187">
    <property type="entry name" value="CTDL_fold"/>
</dbReference>
<dbReference type="PANTHER" id="PTHR24348:SF68">
    <property type="entry name" value="SERINE_THREONINE-PROTEIN KINASE ATG1C"/>
    <property type="match status" value="1"/>
</dbReference>
<name>A0A5K7Z8I6_9BACT</name>
<evidence type="ECO:0000256" key="1">
    <source>
        <dbReference type="SAM" id="Phobius"/>
    </source>
</evidence>
<dbReference type="InterPro" id="IPR000719">
    <property type="entry name" value="Prot_kinase_dom"/>
</dbReference>
<feature type="domain" description="Protein kinase" evidence="2">
    <location>
        <begin position="26"/>
        <end position="324"/>
    </location>
</feature>
<dbReference type="Gene3D" id="3.90.1580.10">
    <property type="entry name" value="paralog of FGE (formylglycine-generating enzyme)"/>
    <property type="match status" value="1"/>
</dbReference>
<evidence type="ECO:0000313" key="3">
    <source>
        <dbReference type="EMBL" id="BBO77368.1"/>
    </source>
</evidence>
<dbReference type="SMART" id="SM00220">
    <property type="entry name" value="S_TKc"/>
    <property type="match status" value="1"/>
</dbReference>
<dbReference type="InterPro" id="IPR042095">
    <property type="entry name" value="SUMF_sf"/>
</dbReference>
<dbReference type="SUPFAM" id="SSF56112">
    <property type="entry name" value="Protein kinase-like (PK-like)"/>
    <property type="match status" value="1"/>
</dbReference>
<dbReference type="GO" id="GO:0005524">
    <property type="term" value="F:ATP binding"/>
    <property type="evidence" value="ECO:0007669"/>
    <property type="project" value="InterPro"/>
</dbReference>
<keyword evidence="1" id="KW-0812">Transmembrane</keyword>
<dbReference type="Pfam" id="PF03781">
    <property type="entry name" value="FGE-sulfatase"/>
    <property type="match status" value="1"/>
</dbReference>
<dbReference type="PROSITE" id="PS00108">
    <property type="entry name" value="PROTEIN_KINASE_ST"/>
    <property type="match status" value="1"/>
</dbReference>
<dbReference type="CDD" id="cd14014">
    <property type="entry name" value="STKc_PknB_like"/>
    <property type="match status" value="1"/>
</dbReference>
<proteinExistence type="predicted"/>
<dbReference type="SUPFAM" id="SSF56436">
    <property type="entry name" value="C-type lectin-like"/>
    <property type="match status" value="1"/>
</dbReference>
<dbReference type="PROSITE" id="PS50011">
    <property type="entry name" value="PROTEIN_KINASE_DOM"/>
    <property type="match status" value="1"/>
</dbReference>
<dbReference type="GO" id="GO:0004674">
    <property type="term" value="F:protein serine/threonine kinase activity"/>
    <property type="evidence" value="ECO:0007669"/>
    <property type="project" value="InterPro"/>
</dbReference>
<reference evidence="3 4" key="1">
    <citation type="submission" date="2019-11" db="EMBL/GenBank/DDBJ databases">
        <title>Comparative genomics of hydrocarbon-degrading Desulfosarcina strains.</title>
        <authorList>
            <person name="Watanabe M."/>
            <person name="Kojima H."/>
            <person name="Fukui M."/>
        </authorList>
    </citation>
    <scope>NUCLEOTIDE SEQUENCE [LARGE SCALE GENOMIC DNA]</scope>
    <source>
        <strain evidence="3 4">PP31</strain>
    </source>
</reference>
<evidence type="ECO:0000259" key="2">
    <source>
        <dbReference type="PROSITE" id="PS50011"/>
    </source>
</evidence>
<dbReference type="InterPro" id="IPR005532">
    <property type="entry name" value="SUMF_dom"/>
</dbReference>
<keyword evidence="1" id="KW-0472">Membrane</keyword>